<dbReference type="NCBIfam" id="TIGR00083">
    <property type="entry name" value="ribF"/>
    <property type="match status" value="1"/>
</dbReference>
<keyword evidence="6 14" id="KW-0548">Nucleotidyltransferase</keyword>
<dbReference type="PIRSF" id="PIRSF004491">
    <property type="entry name" value="FAD_Synth"/>
    <property type="match status" value="1"/>
</dbReference>
<evidence type="ECO:0000256" key="12">
    <source>
        <dbReference type="ARBA" id="ARBA00047880"/>
    </source>
</evidence>
<dbReference type="Gene3D" id="3.40.50.620">
    <property type="entry name" value="HUPs"/>
    <property type="match status" value="1"/>
</dbReference>
<dbReference type="SUPFAM" id="SSF82114">
    <property type="entry name" value="Riboflavin kinase-like"/>
    <property type="match status" value="1"/>
</dbReference>
<evidence type="ECO:0000256" key="13">
    <source>
        <dbReference type="ARBA" id="ARBA00049494"/>
    </source>
</evidence>
<evidence type="ECO:0000256" key="9">
    <source>
        <dbReference type="ARBA" id="ARBA00022827"/>
    </source>
</evidence>
<keyword evidence="3 14" id="KW-0285">Flavoprotein</keyword>
<keyword evidence="5 14" id="KW-0808">Transferase</keyword>
<evidence type="ECO:0000256" key="5">
    <source>
        <dbReference type="ARBA" id="ARBA00022679"/>
    </source>
</evidence>
<comment type="pathway">
    <text evidence="2 14">Cofactor biosynthesis; FMN biosynthesis; FMN from riboflavin (ATP route): step 1/1.</text>
</comment>
<dbReference type="InterPro" id="IPR002606">
    <property type="entry name" value="Riboflavin_kinase_bac"/>
</dbReference>
<sequence length="307" mass="35809">MVILEDNFNKKLQYDTYIALGSFDGLHLGHLSLVRKVVELSKKNKCKSMIYTFKNHPMSLVNSEKIPKLLQSKKDKVRIFKNEGIDIVNFATFNLRHMKMQPEQFVCRLVNYYNVKGIVVGFNYRFGYKNLGTIELLQDFSEKYNFELYVCPPITFEEKIVSSTFIRNLIKEGNVEKARLLLNKPYSIEGEIIEGKKIGRQIGFPTINLSYKRNFALPKRGVYYTIVEYEKKLYRGITNIGFNPTVNGNNLSVETNIIDFSKEIYGESVKLFFIEKLRDEKKFNSLEQLKQVLTKDKISAKEKELKL</sequence>
<evidence type="ECO:0000313" key="17">
    <source>
        <dbReference type="Proteomes" id="UP001224418"/>
    </source>
</evidence>
<evidence type="ECO:0000256" key="14">
    <source>
        <dbReference type="PIRNR" id="PIRNR004491"/>
    </source>
</evidence>
<evidence type="ECO:0000313" key="16">
    <source>
        <dbReference type="EMBL" id="MDQ0480136.1"/>
    </source>
</evidence>
<dbReference type="Proteomes" id="UP001224418">
    <property type="component" value="Unassembled WGS sequence"/>
</dbReference>
<feature type="domain" description="Riboflavin kinase" evidence="15">
    <location>
        <begin position="181"/>
        <end position="304"/>
    </location>
</feature>
<gene>
    <name evidence="16" type="ORF">QOZ93_001884</name>
</gene>
<name>A0ABU0JSR5_HATLI</name>
<dbReference type="EC" id="2.7.1.26" evidence="14"/>
<evidence type="ECO:0000256" key="1">
    <source>
        <dbReference type="ARBA" id="ARBA00004726"/>
    </source>
</evidence>
<dbReference type="EC" id="2.7.7.2" evidence="14"/>
<dbReference type="InterPro" id="IPR014729">
    <property type="entry name" value="Rossmann-like_a/b/a_fold"/>
</dbReference>
<evidence type="ECO:0000256" key="6">
    <source>
        <dbReference type="ARBA" id="ARBA00022695"/>
    </source>
</evidence>
<dbReference type="Gene3D" id="2.40.30.30">
    <property type="entry name" value="Riboflavin kinase-like"/>
    <property type="match status" value="1"/>
</dbReference>
<dbReference type="SUPFAM" id="SSF52374">
    <property type="entry name" value="Nucleotidylyl transferase"/>
    <property type="match status" value="1"/>
</dbReference>
<keyword evidence="8 14" id="KW-0418">Kinase</keyword>
<comment type="similarity">
    <text evidence="14">Belongs to the ribF family.</text>
</comment>
<comment type="catalytic activity">
    <reaction evidence="12 14">
        <text>riboflavin + ATP = FMN + ADP + H(+)</text>
        <dbReference type="Rhea" id="RHEA:14357"/>
        <dbReference type="ChEBI" id="CHEBI:15378"/>
        <dbReference type="ChEBI" id="CHEBI:30616"/>
        <dbReference type="ChEBI" id="CHEBI:57986"/>
        <dbReference type="ChEBI" id="CHEBI:58210"/>
        <dbReference type="ChEBI" id="CHEBI:456216"/>
        <dbReference type="EC" id="2.7.1.26"/>
    </reaction>
</comment>
<dbReference type="Pfam" id="PF01687">
    <property type="entry name" value="Flavokinase"/>
    <property type="match status" value="1"/>
</dbReference>
<organism evidence="16 17">
    <name type="scientific">Hathewaya limosa</name>
    <name type="common">Clostridium limosum</name>
    <dbReference type="NCBI Taxonomy" id="1536"/>
    <lineage>
        <taxon>Bacteria</taxon>
        <taxon>Bacillati</taxon>
        <taxon>Bacillota</taxon>
        <taxon>Clostridia</taxon>
        <taxon>Eubacteriales</taxon>
        <taxon>Clostridiaceae</taxon>
        <taxon>Hathewaya</taxon>
    </lineage>
</organism>
<dbReference type="InterPro" id="IPR023465">
    <property type="entry name" value="Riboflavin_kinase_dom_sf"/>
</dbReference>
<dbReference type="InterPro" id="IPR015864">
    <property type="entry name" value="FAD_synthase"/>
</dbReference>
<proteinExistence type="inferred from homology"/>
<reference evidence="16 17" key="1">
    <citation type="submission" date="2023-07" db="EMBL/GenBank/DDBJ databases">
        <title>Genomic Encyclopedia of Type Strains, Phase IV (KMG-IV): sequencing the most valuable type-strain genomes for metagenomic binning, comparative biology and taxonomic classification.</title>
        <authorList>
            <person name="Goeker M."/>
        </authorList>
    </citation>
    <scope>NUCLEOTIDE SEQUENCE [LARGE SCALE GENOMIC DNA]</scope>
    <source>
        <strain evidence="16 17">DSM 1400</strain>
    </source>
</reference>
<evidence type="ECO:0000259" key="15">
    <source>
        <dbReference type="SMART" id="SM00904"/>
    </source>
</evidence>
<dbReference type="Pfam" id="PF06574">
    <property type="entry name" value="FAD_syn"/>
    <property type="match status" value="1"/>
</dbReference>
<evidence type="ECO:0000256" key="3">
    <source>
        <dbReference type="ARBA" id="ARBA00022630"/>
    </source>
</evidence>
<protein>
    <recommendedName>
        <fullName evidence="14">Riboflavin biosynthesis protein</fullName>
    </recommendedName>
    <domain>
        <recommendedName>
            <fullName evidence="14">Riboflavin kinase</fullName>
            <ecNumber evidence="14">2.7.1.26</ecNumber>
        </recommendedName>
        <alternativeName>
            <fullName evidence="14">Flavokinase</fullName>
        </alternativeName>
    </domain>
    <domain>
        <recommendedName>
            <fullName evidence="14">FMN adenylyltransferase</fullName>
            <ecNumber evidence="14">2.7.7.2</ecNumber>
        </recommendedName>
        <alternativeName>
            <fullName evidence="14">FAD pyrophosphorylase</fullName>
        </alternativeName>
        <alternativeName>
            <fullName evidence="14">FAD synthase</fullName>
        </alternativeName>
    </domain>
</protein>
<comment type="caution">
    <text evidence="16">The sequence shown here is derived from an EMBL/GenBank/DDBJ whole genome shotgun (WGS) entry which is preliminary data.</text>
</comment>
<dbReference type="InterPro" id="IPR023468">
    <property type="entry name" value="Riboflavin_kinase"/>
</dbReference>
<comment type="pathway">
    <text evidence="1 14">Cofactor biosynthesis; FAD biosynthesis; FAD from FMN: step 1/1.</text>
</comment>
<dbReference type="NCBIfam" id="NF004162">
    <property type="entry name" value="PRK05627.1-5"/>
    <property type="match status" value="1"/>
</dbReference>
<dbReference type="GO" id="GO:0003919">
    <property type="term" value="F:FMN adenylyltransferase activity"/>
    <property type="evidence" value="ECO:0007669"/>
    <property type="project" value="UniProtKB-EC"/>
</dbReference>
<dbReference type="GO" id="GO:0008531">
    <property type="term" value="F:riboflavin kinase activity"/>
    <property type="evidence" value="ECO:0007669"/>
    <property type="project" value="UniProtKB-EC"/>
</dbReference>
<dbReference type="RefSeq" id="WP_307356014.1">
    <property type="nucleotide sequence ID" value="NZ_BAAACJ010000014.1"/>
</dbReference>
<evidence type="ECO:0000256" key="7">
    <source>
        <dbReference type="ARBA" id="ARBA00022741"/>
    </source>
</evidence>
<keyword evidence="7 14" id="KW-0547">Nucleotide-binding</keyword>
<evidence type="ECO:0000256" key="11">
    <source>
        <dbReference type="ARBA" id="ARBA00023268"/>
    </source>
</evidence>
<accession>A0ABU0JSR5</accession>
<dbReference type="PANTHER" id="PTHR22749:SF6">
    <property type="entry name" value="RIBOFLAVIN KINASE"/>
    <property type="match status" value="1"/>
</dbReference>
<evidence type="ECO:0000256" key="2">
    <source>
        <dbReference type="ARBA" id="ARBA00005201"/>
    </source>
</evidence>
<evidence type="ECO:0000256" key="4">
    <source>
        <dbReference type="ARBA" id="ARBA00022643"/>
    </source>
</evidence>
<dbReference type="InterPro" id="IPR015865">
    <property type="entry name" value="Riboflavin_kinase_bac/euk"/>
</dbReference>
<dbReference type="SMART" id="SM00904">
    <property type="entry name" value="Flavokinase"/>
    <property type="match status" value="1"/>
</dbReference>
<keyword evidence="11" id="KW-0511">Multifunctional enzyme</keyword>
<keyword evidence="4 14" id="KW-0288">FMN</keyword>
<keyword evidence="9 14" id="KW-0274">FAD</keyword>
<dbReference type="CDD" id="cd02064">
    <property type="entry name" value="FAD_synthetase_N"/>
    <property type="match status" value="1"/>
</dbReference>
<dbReference type="PANTHER" id="PTHR22749">
    <property type="entry name" value="RIBOFLAVIN KINASE/FMN ADENYLYLTRANSFERASE"/>
    <property type="match status" value="1"/>
</dbReference>
<evidence type="ECO:0000256" key="8">
    <source>
        <dbReference type="ARBA" id="ARBA00022777"/>
    </source>
</evidence>
<comment type="catalytic activity">
    <reaction evidence="13 14">
        <text>FMN + ATP + H(+) = FAD + diphosphate</text>
        <dbReference type="Rhea" id="RHEA:17237"/>
        <dbReference type="ChEBI" id="CHEBI:15378"/>
        <dbReference type="ChEBI" id="CHEBI:30616"/>
        <dbReference type="ChEBI" id="CHEBI:33019"/>
        <dbReference type="ChEBI" id="CHEBI:57692"/>
        <dbReference type="ChEBI" id="CHEBI:58210"/>
        <dbReference type="EC" id="2.7.7.2"/>
    </reaction>
</comment>
<evidence type="ECO:0000256" key="10">
    <source>
        <dbReference type="ARBA" id="ARBA00022840"/>
    </source>
</evidence>
<keyword evidence="10 14" id="KW-0067">ATP-binding</keyword>
<keyword evidence="17" id="KW-1185">Reference proteome</keyword>
<dbReference type="EMBL" id="JAUSWN010000015">
    <property type="protein sequence ID" value="MDQ0480136.1"/>
    <property type="molecule type" value="Genomic_DNA"/>
</dbReference>